<organism evidence="1 2">
    <name type="scientific">Enterovibrio norvegicus DSM 15893</name>
    <dbReference type="NCBI Taxonomy" id="1121869"/>
    <lineage>
        <taxon>Bacteria</taxon>
        <taxon>Pseudomonadati</taxon>
        <taxon>Pseudomonadota</taxon>
        <taxon>Gammaproteobacteria</taxon>
        <taxon>Vibrionales</taxon>
        <taxon>Vibrionaceae</taxon>
        <taxon>Enterovibrio</taxon>
    </lineage>
</organism>
<dbReference type="RefSeq" id="WP_017010831.1">
    <property type="nucleotide sequence ID" value="NZ_FOWR01000001.1"/>
</dbReference>
<dbReference type="GeneID" id="35873648"/>
<dbReference type="STRING" id="1121869.SAMN03084138_00168"/>
<evidence type="ECO:0000313" key="2">
    <source>
        <dbReference type="Proteomes" id="UP000182692"/>
    </source>
</evidence>
<protein>
    <submittedName>
        <fullName evidence="1">Uncharacterized protein</fullName>
    </submittedName>
</protein>
<dbReference type="OrthoDB" id="8595161at2"/>
<accession>A0A1I5JFM9</accession>
<dbReference type="InterPro" id="IPR045441">
    <property type="entry name" value="DUF6506"/>
</dbReference>
<proteinExistence type="predicted"/>
<evidence type="ECO:0000313" key="1">
    <source>
        <dbReference type="EMBL" id="SFO71644.1"/>
    </source>
</evidence>
<dbReference type="EMBL" id="FOWR01000001">
    <property type="protein sequence ID" value="SFO71644.1"/>
    <property type="molecule type" value="Genomic_DNA"/>
</dbReference>
<dbReference type="Pfam" id="PF20116">
    <property type="entry name" value="DUF6506"/>
    <property type="match status" value="1"/>
</dbReference>
<sequence length="102" mass="11109">MIKKYGFIVKGENYTPDTHQSTLDSGFFFTKVVGVSTDEEAILVAKAFVQCGIEVIELCGGFGKESAEHLIAEVNTHVPIGYVTFNDTEQQKLTSFLSPSSA</sequence>
<dbReference type="AlphaFoldDB" id="A0A1I5JFM9"/>
<gene>
    <name evidence="1" type="ORF">SAMN03084138_00168</name>
</gene>
<dbReference type="Proteomes" id="UP000182692">
    <property type="component" value="Unassembled WGS sequence"/>
</dbReference>
<name>A0A1I5JFM9_9GAMM</name>
<reference evidence="1 2" key="1">
    <citation type="submission" date="2016-10" db="EMBL/GenBank/DDBJ databases">
        <authorList>
            <person name="de Groot N.N."/>
        </authorList>
    </citation>
    <scope>NUCLEOTIDE SEQUENCE [LARGE SCALE GENOMIC DNA]</scope>
    <source>
        <strain evidence="1 2">DSM 15893</strain>
    </source>
</reference>